<feature type="domain" description="PDZ" evidence="2">
    <location>
        <begin position="841"/>
        <end position="917"/>
    </location>
</feature>
<protein>
    <recommendedName>
        <fullName evidence="2">PDZ domain-containing protein</fullName>
    </recommendedName>
</protein>
<name>A0AB34J7X9_PRYPA</name>
<dbReference type="Gene3D" id="2.30.42.10">
    <property type="match status" value="14"/>
</dbReference>
<feature type="domain" description="PDZ" evidence="2">
    <location>
        <begin position="766"/>
        <end position="812"/>
    </location>
</feature>
<feature type="domain" description="PDZ" evidence="2">
    <location>
        <begin position="1228"/>
        <end position="1304"/>
    </location>
</feature>
<keyword evidence="4" id="KW-1185">Reference proteome</keyword>
<dbReference type="GO" id="GO:0044233">
    <property type="term" value="C:mitochondria-associated endoplasmic reticulum membrane contact site"/>
    <property type="evidence" value="ECO:0007669"/>
    <property type="project" value="InterPro"/>
</dbReference>
<feature type="domain" description="PDZ" evidence="2">
    <location>
        <begin position="331"/>
        <end position="407"/>
    </location>
</feature>
<feature type="domain" description="PDZ" evidence="2">
    <location>
        <begin position="1107"/>
        <end position="1185"/>
    </location>
</feature>
<accession>A0AB34J7X9</accession>
<dbReference type="PROSITE" id="PS50106">
    <property type="entry name" value="PDZ"/>
    <property type="match status" value="14"/>
</dbReference>
<dbReference type="GO" id="GO:0051560">
    <property type="term" value="P:mitochondrial calcium ion homeostasis"/>
    <property type="evidence" value="ECO:0007669"/>
    <property type="project" value="InterPro"/>
</dbReference>
<dbReference type="SMART" id="SM00228">
    <property type="entry name" value="PDZ"/>
    <property type="match status" value="14"/>
</dbReference>
<feature type="region of interest" description="Disordered" evidence="1">
    <location>
        <begin position="529"/>
        <end position="549"/>
    </location>
</feature>
<dbReference type="PANTHER" id="PTHR21519:SF1">
    <property type="entry name" value="PDZ DOMAIN-CONTAINING PROTEIN 8"/>
    <property type="match status" value="1"/>
</dbReference>
<dbReference type="PANTHER" id="PTHR21519">
    <property type="entry name" value="PDZ DOMAIN-CONTAINING PROTEIN 8"/>
    <property type="match status" value="1"/>
</dbReference>
<dbReference type="CDD" id="cd00136">
    <property type="entry name" value="PDZ_canonical"/>
    <property type="match status" value="3"/>
</dbReference>
<dbReference type="InterPro" id="IPR001478">
    <property type="entry name" value="PDZ"/>
</dbReference>
<dbReference type="InterPro" id="IPR041489">
    <property type="entry name" value="PDZ_6"/>
</dbReference>
<dbReference type="SUPFAM" id="SSF50156">
    <property type="entry name" value="PDZ domain-like"/>
    <property type="match status" value="14"/>
</dbReference>
<feature type="domain" description="PDZ" evidence="2">
    <location>
        <begin position="235"/>
        <end position="317"/>
    </location>
</feature>
<feature type="domain" description="PDZ" evidence="2">
    <location>
        <begin position="1408"/>
        <end position="1461"/>
    </location>
</feature>
<feature type="domain" description="PDZ" evidence="2">
    <location>
        <begin position="1015"/>
        <end position="1091"/>
    </location>
</feature>
<feature type="compositionally biased region" description="Polar residues" evidence="1">
    <location>
        <begin position="529"/>
        <end position="538"/>
    </location>
</feature>
<comment type="caution">
    <text evidence="3">The sequence shown here is derived from an EMBL/GenBank/DDBJ whole genome shotgun (WGS) entry which is preliminary data.</text>
</comment>
<dbReference type="Pfam" id="PF13180">
    <property type="entry name" value="PDZ_2"/>
    <property type="match status" value="2"/>
</dbReference>
<dbReference type="InterPro" id="IPR039275">
    <property type="entry name" value="PDZD8"/>
</dbReference>
<evidence type="ECO:0000259" key="2">
    <source>
        <dbReference type="PROSITE" id="PS50106"/>
    </source>
</evidence>
<dbReference type="GO" id="GO:0005739">
    <property type="term" value="C:mitochondrion"/>
    <property type="evidence" value="ECO:0007669"/>
    <property type="project" value="GOC"/>
</dbReference>
<feature type="compositionally biased region" description="Basic and acidic residues" evidence="1">
    <location>
        <begin position="407"/>
        <end position="422"/>
    </location>
</feature>
<dbReference type="EMBL" id="JBGBPQ010000011">
    <property type="protein sequence ID" value="KAL1515458.1"/>
    <property type="molecule type" value="Genomic_DNA"/>
</dbReference>
<feature type="domain" description="PDZ" evidence="2">
    <location>
        <begin position="1538"/>
        <end position="1593"/>
    </location>
</feature>
<feature type="region of interest" description="Disordered" evidence="1">
    <location>
        <begin position="407"/>
        <end position="432"/>
    </location>
</feature>
<feature type="domain" description="PDZ" evidence="2">
    <location>
        <begin position="560"/>
        <end position="636"/>
    </location>
</feature>
<dbReference type="Proteomes" id="UP001515480">
    <property type="component" value="Unassembled WGS sequence"/>
</dbReference>
<evidence type="ECO:0000313" key="3">
    <source>
        <dbReference type="EMBL" id="KAL1515458.1"/>
    </source>
</evidence>
<sequence>MERSTNTAERSVVPAIERLIVRASPACRYQLPGCEQLLMPQPPLTPYELSTLVNGDVAKVDKLHVGQACASLRQLVGSHDQPLVPANAIPAMCGVLEGVGCHRDHRLLEQRLAEVIHPGTAGLVLRLLRLLQDLVSESFTPRAIAQQWAPLLGLNTIPAEETLFSWLSQGGARRLTTKSEASVREAPKRSTSAVDNGVLLSKHRKLSSYRRAATLRHIVPSLHSPPPSPPGEPIRVLVPISMGQPLGIGIGTDDDGDAVIANIELGSPADRCGELHVADRILKINGRSIAEGTEVVDVSDYVSPRATTVEVIVMSKSDDPTGGSSDQARFLTRLEREQGHDLGMGLGFQGSSVVVTSIRENSPADKANLKQGDIIESVGGEKLTRDNLRSILTTEGDAFMLSVLREKQPDSARGRPQEHRDSSTPANAEGRHDGLEAARGLTHYVTVLKKTSLEESLGMGYHFTSNETLAVTSVEPNSPAHRADIQVGDIIASVAQERVDRTNWSSLLTRPQMSVELGVIRERGLQHGSNVQTPSTIQPEVGSYADTSADDGRLVPSDLYYTLITRQPGESLGVGLGFDRGKVVVTTVKEGSLADNANIQEGDVIATVNGKALSEGTIELLTGGESHLELGVMREEEEDAAQAEAATFYTTIMRQQPGQELGISLGYDADKTYIVSVAEGSPADFANLQEGDVLVSANGVRITPDNVADCLRPELFSILLGVSRDLLDGQEVSAAPDLATDRVPMTVEGSLMWTNLGQTPGVPSGLGVELQNGVVTVSHIEPLSAAERANLQRGDRVLRVDDVSEPAAIEALLTRPPWQTRVLSLGVQRLLAESTSVRVYKTVLVRQPGQPLGFDVGFDGELVVVTSVSPGSAADAANVSVGDVVQMVNDQVLRPHNVGVLLRRDINEFKLRVLRDESSRGVVFYTTLSRRLGQGLGLRLSFVGEVARVGYIKPGSPAEASGLRVADEIVTVNGQALSVSNLTTLLSDDHTSFELEVVRDVSSGLDSQGNDVIQFITLHRAPAEAWGIGLGEGPHLTLVTEVVPDSPAQKAGLLPGDRIASVGRTDATVENILTLLRAESNAAVLGIIRPSSLPADHLKNGSDSLYYTKISRPPGQSWGMGLADGAREGALLVSEVNDHSPAARANLRPGDRIVSVDGKTVTDETTDVLLSDAQLEIQLGVQRFEDSIESRMLNFYHEDQDVLDTFTNGSLPQSILTWADDDRNQLFSTSIERAPGQNMGLGLTYEDGKVIVQSVLPGSPADQANLHTNDVIVSINGQQATSENVRALLNPTATSFFLGVVRRTSSQVANAPMYLSVVRSPGKSLGLDFGREGNALVVENVQPGSPAAMCNVQEGLHVGDVIFSINGVAADASSDLNVLIPRVVDKFVMGILRRPDMIRPISSAEATFITVLSRNKGQELGMSLEFGPSGEVMVIAVNTGSPADDANLQVGDRILEVDGVNAAPQTLGALFPPLRNTFELSVVRYLDDDPFDGVEGKRIEARIERKAGEHIGAAALMPTLCSFLQAEMRQSDCSGMAFVTEVEEGSPAALHPELHVGAQVVHINGVDITPETDVTSLLAPNARQLLMGVLPASVEEQDRAATVIQSAFKRNYKVLNAQAEREVDDDPTSPEEVEAINVLQQAQRHF</sequence>
<evidence type="ECO:0000256" key="1">
    <source>
        <dbReference type="SAM" id="MobiDB-lite"/>
    </source>
</evidence>
<proteinExistence type="predicted"/>
<dbReference type="GO" id="GO:1990456">
    <property type="term" value="P:mitochondrion-endoplasmic reticulum membrane tethering"/>
    <property type="evidence" value="ECO:0007669"/>
    <property type="project" value="InterPro"/>
</dbReference>
<feature type="domain" description="PDZ" evidence="2">
    <location>
        <begin position="649"/>
        <end position="726"/>
    </location>
</feature>
<feature type="domain" description="PDZ" evidence="2">
    <location>
        <begin position="1314"/>
        <end position="1395"/>
    </location>
</feature>
<dbReference type="Pfam" id="PF17820">
    <property type="entry name" value="PDZ_6"/>
    <property type="match status" value="6"/>
</dbReference>
<evidence type="ECO:0000313" key="4">
    <source>
        <dbReference type="Proteomes" id="UP001515480"/>
    </source>
</evidence>
<dbReference type="Pfam" id="PF00595">
    <property type="entry name" value="PDZ"/>
    <property type="match status" value="3"/>
</dbReference>
<reference evidence="3 4" key="1">
    <citation type="journal article" date="2024" name="Science">
        <title>Giant polyketide synthase enzymes in the biosynthesis of giant marine polyether toxins.</title>
        <authorList>
            <person name="Fallon T.R."/>
            <person name="Shende V.V."/>
            <person name="Wierzbicki I.H."/>
            <person name="Pendleton A.L."/>
            <person name="Watervoot N.F."/>
            <person name="Auber R.P."/>
            <person name="Gonzalez D.J."/>
            <person name="Wisecaver J.H."/>
            <person name="Moore B.S."/>
        </authorList>
    </citation>
    <scope>NUCLEOTIDE SEQUENCE [LARGE SCALE GENOMIC DNA]</scope>
    <source>
        <strain evidence="3 4">12B1</strain>
    </source>
</reference>
<feature type="domain" description="PDZ" evidence="2">
    <location>
        <begin position="925"/>
        <end position="1001"/>
    </location>
</feature>
<organism evidence="3 4">
    <name type="scientific">Prymnesium parvum</name>
    <name type="common">Toxic golden alga</name>
    <dbReference type="NCBI Taxonomy" id="97485"/>
    <lineage>
        <taxon>Eukaryota</taxon>
        <taxon>Haptista</taxon>
        <taxon>Haptophyta</taxon>
        <taxon>Prymnesiophyceae</taxon>
        <taxon>Prymnesiales</taxon>
        <taxon>Prymnesiaceae</taxon>
        <taxon>Prymnesium</taxon>
    </lineage>
</organism>
<dbReference type="InterPro" id="IPR036034">
    <property type="entry name" value="PDZ_sf"/>
</dbReference>
<gene>
    <name evidence="3" type="ORF">AB1Y20_002083</name>
</gene>
<feature type="domain" description="PDZ" evidence="2">
    <location>
        <begin position="444"/>
        <end position="523"/>
    </location>
</feature>